<evidence type="ECO:0000259" key="2">
    <source>
        <dbReference type="Pfam" id="PF00496"/>
    </source>
</evidence>
<dbReference type="GO" id="GO:0043190">
    <property type="term" value="C:ATP-binding cassette (ABC) transporter complex"/>
    <property type="evidence" value="ECO:0007669"/>
    <property type="project" value="InterPro"/>
</dbReference>
<dbReference type="GO" id="GO:0042884">
    <property type="term" value="P:microcin transport"/>
    <property type="evidence" value="ECO:0007669"/>
    <property type="project" value="TreeGrafter"/>
</dbReference>
<gene>
    <name evidence="3" type="ORF">MNBD_ALPHA09-235</name>
</gene>
<dbReference type="PANTHER" id="PTHR30290:SF64">
    <property type="entry name" value="ABC TRANSPORTER PERIPLASMIC BINDING PROTEIN"/>
    <property type="match status" value="1"/>
</dbReference>
<feature type="domain" description="Solute-binding protein family 5" evidence="2">
    <location>
        <begin position="113"/>
        <end position="527"/>
    </location>
</feature>
<evidence type="ECO:0000313" key="3">
    <source>
        <dbReference type="EMBL" id="VAW16489.1"/>
    </source>
</evidence>
<dbReference type="AlphaFoldDB" id="A0A3B0TWF5"/>
<dbReference type="InterPro" id="IPR000914">
    <property type="entry name" value="SBP_5_dom"/>
</dbReference>
<organism evidence="3">
    <name type="scientific">hydrothermal vent metagenome</name>
    <dbReference type="NCBI Taxonomy" id="652676"/>
    <lineage>
        <taxon>unclassified sequences</taxon>
        <taxon>metagenomes</taxon>
        <taxon>ecological metagenomes</taxon>
    </lineage>
</organism>
<name>A0A3B0TWF5_9ZZZZ</name>
<dbReference type="SUPFAM" id="SSF53850">
    <property type="entry name" value="Periplasmic binding protein-like II"/>
    <property type="match status" value="1"/>
</dbReference>
<dbReference type="EMBL" id="UOEM01000097">
    <property type="protein sequence ID" value="VAW16489.1"/>
    <property type="molecule type" value="Genomic_DNA"/>
</dbReference>
<dbReference type="CDD" id="cd08497">
    <property type="entry name" value="MbnE-like"/>
    <property type="match status" value="1"/>
</dbReference>
<protein>
    <submittedName>
        <fullName evidence="3">Prephenate dehydratase-associated ABC transporter, substrate-binding protein</fullName>
    </submittedName>
</protein>
<accession>A0A3B0TWF5</accession>
<dbReference type="GO" id="GO:0030288">
    <property type="term" value="C:outer membrane-bounded periplasmic space"/>
    <property type="evidence" value="ECO:0007669"/>
    <property type="project" value="TreeGrafter"/>
</dbReference>
<dbReference type="InterPro" id="IPR039424">
    <property type="entry name" value="SBP_5"/>
</dbReference>
<keyword evidence="1" id="KW-0732">Signal</keyword>
<dbReference type="PIRSF" id="PIRSF002741">
    <property type="entry name" value="MppA"/>
    <property type="match status" value="1"/>
</dbReference>
<dbReference type="InterPro" id="IPR030678">
    <property type="entry name" value="Peptide/Ni-bd"/>
</dbReference>
<dbReference type="Gene3D" id="3.10.105.10">
    <property type="entry name" value="Dipeptide-binding Protein, Domain 3"/>
    <property type="match status" value="1"/>
</dbReference>
<dbReference type="PANTHER" id="PTHR30290">
    <property type="entry name" value="PERIPLASMIC BINDING COMPONENT OF ABC TRANSPORTER"/>
    <property type="match status" value="1"/>
</dbReference>
<dbReference type="GO" id="GO:0015833">
    <property type="term" value="P:peptide transport"/>
    <property type="evidence" value="ECO:0007669"/>
    <property type="project" value="TreeGrafter"/>
</dbReference>
<dbReference type="Gene3D" id="3.40.190.10">
    <property type="entry name" value="Periplasmic binding protein-like II"/>
    <property type="match status" value="1"/>
</dbReference>
<dbReference type="GO" id="GO:1904680">
    <property type="term" value="F:peptide transmembrane transporter activity"/>
    <property type="evidence" value="ECO:0007669"/>
    <property type="project" value="TreeGrafter"/>
</dbReference>
<evidence type="ECO:0000256" key="1">
    <source>
        <dbReference type="ARBA" id="ARBA00022729"/>
    </source>
</evidence>
<reference evidence="3" key="1">
    <citation type="submission" date="2018-06" db="EMBL/GenBank/DDBJ databases">
        <authorList>
            <person name="Zhirakovskaya E."/>
        </authorList>
    </citation>
    <scope>NUCLEOTIDE SEQUENCE</scope>
</reference>
<dbReference type="Pfam" id="PF00496">
    <property type="entry name" value="SBP_bac_5"/>
    <property type="match status" value="1"/>
</dbReference>
<sequence>MTRPNLRKLGSTLKTMAIGMVLATTLLAANAAAQDSRTWRHGISLFGEVKYGPDFANFDYVDPNAPKGGQFRLSAIGTFDTLNPFNLKGTAVAGAGLIYDTLMTGSLDEPSSVYGLIAESLSYPDDYSSVTYKLRPQARWHDGKPITVDDVIYSLESLRKSHPFYNAYYKNIVRAEKTGEREVTFTFDQKGNRELPQVTGELVIIPKHFWEGVGKDGKKRDFLGSTLEPSLGSGAYRFGTIKPGRSITYERVKDYWAADLPVNRGTKNFDTVRYEYFRDLDVRLEGFKGDAFDFIAENSAKRWATGYEFPAKLRGDVIKETFRTKQAEAMQGFVFNTRKPKYQDRRVRRAFDYAFDFEWMNENVFFNQYQRITSYFENTELASRGLPEGRELEILNEVRDSVPPELFTTPYETPVNGDRRKVRANLKKARALLREAGWVIKDGKLVNAETGKKMFVEFMVVQPDMERVINPFRQNLKRLGIESTVRVIDVSQYRARLDDFDFDVVISSFRQSLSPGNEQRGMWGSQAADRKGSRNLIGIKNPAVDKLIDKIIFATDRAELVAAARALDRVLLWNFYLVPQFFTPDIRTARWDRYSRPEVTPDYGFTYYTWWWDEAKAAKVKAGK</sequence>
<proteinExistence type="predicted"/>